<evidence type="ECO:0000313" key="1">
    <source>
        <dbReference type="EMBL" id="ADM41154.1"/>
    </source>
</evidence>
<dbReference type="AlphaFoldDB" id="A0A0H3DPE7"/>
<dbReference type="EMBL" id="CP002154">
    <property type="protein sequence ID" value="ADM41154.1"/>
    <property type="molecule type" value="Genomic_DNA"/>
</dbReference>
<name>A0A0H3DPE7_EDWTF</name>
<reference evidence="2" key="1">
    <citation type="submission" date="2010-08" db="EMBL/GenBank/DDBJ databases">
        <title>Genome comparisons of Edwardsiella bacteria analysed using deep sequencing technology.</title>
        <authorList>
            <person name="van Soest J.J."/>
            <person name="Henkel C.V."/>
            <person name="Jansen H.J."/>
            <person name="van den Hondel C.A.M.J.J."/>
            <person name="Bloemberg G.V."/>
            <person name="Meijer A.H."/>
            <person name="Spaink H.P."/>
        </authorList>
    </citation>
    <scope>NUCLEOTIDE SEQUENCE [LARGE SCALE GENOMIC DNA]</scope>
    <source>
        <strain evidence="2">FL6-60</strain>
    </source>
</reference>
<sequence>MTRRKMRLDIQTQLIANGDDITVEMISALSRRHQYEQQN</sequence>
<proteinExistence type="predicted"/>
<dbReference type="KEGG" id="etd:ETAF_1035"/>
<gene>
    <name evidence="1" type="ordered locus">ETAF_1035</name>
</gene>
<dbReference type="HOGENOM" id="CLU_3308838_0_0_6"/>
<dbReference type="PATRIC" id="fig|718251.5.peg.1064"/>
<accession>A0A0H3DPE7</accession>
<dbReference type="Proteomes" id="UP000002230">
    <property type="component" value="Chromosome"/>
</dbReference>
<evidence type="ECO:0000313" key="2">
    <source>
        <dbReference type="Proteomes" id="UP000002230"/>
    </source>
</evidence>
<keyword evidence="2" id="KW-1185">Reference proteome</keyword>
<protein>
    <submittedName>
        <fullName evidence="1">Uncharacterized protein</fullName>
    </submittedName>
</protein>
<reference evidence="1 2" key="2">
    <citation type="journal article" date="2011" name="BMC Immunol.">
        <title>Comparison of static immersion and intravenous injection systems for exposure of zebrafish embryos to the natural pathogen Edwardsiella tarda.</title>
        <authorList>
            <person name="van Soest J.J."/>
            <person name="Stockhammer O.W."/>
            <person name="Ordas A."/>
            <person name="Bloemberg G.V."/>
            <person name="Spaink H.P."/>
            <person name="Meijer A.H."/>
        </authorList>
    </citation>
    <scope>NUCLEOTIDE SEQUENCE [LARGE SCALE GENOMIC DNA]</scope>
    <source>
        <strain evidence="1 2">FL6-60</strain>
    </source>
</reference>
<organism evidence="1 2">
    <name type="scientific">Edwardsiella tarda (strain FL6-60)</name>
    <dbReference type="NCBI Taxonomy" id="718251"/>
    <lineage>
        <taxon>Bacteria</taxon>
        <taxon>Pseudomonadati</taxon>
        <taxon>Pseudomonadota</taxon>
        <taxon>Gammaproteobacteria</taxon>
        <taxon>Enterobacterales</taxon>
        <taxon>Hafniaceae</taxon>
        <taxon>Edwardsiella</taxon>
    </lineage>
</organism>